<evidence type="ECO:0000256" key="1">
    <source>
        <dbReference type="ARBA" id="ARBA00001946"/>
    </source>
</evidence>
<evidence type="ECO:0000256" key="6">
    <source>
        <dbReference type="ARBA" id="ARBA00022763"/>
    </source>
</evidence>
<evidence type="ECO:0000256" key="5">
    <source>
        <dbReference type="ARBA" id="ARBA00022723"/>
    </source>
</evidence>
<dbReference type="SUPFAM" id="SSF88723">
    <property type="entry name" value="PIN domain-like"/>
    <property type="match status" value="1"/>
</dbReference>
<dbReference type="SMART" id="SM00485">
    <property type="entry name" value="XPGN"/>
    <property type="match status" value="1"/>
</dbReference>
<keyword evidence="11" id="KW-0238">DNA-binding</keyword>
<evidence type="ECO:0000256" key="2">
    <source>
        <dbReference type="ARBA" id="ARBA00004123"/>
    </source>
</evidence>
<dbReference type="SMART" id="SM00484">
    <property type="entry name" value="XPGI"/>
    <property type="match status" value="1"/>
</dbReference>
<dbReference type="PANTHER" id="PTHR11081:SF65">
    <property type="entry name" value="DNA DAMAGE-INDUCIBLE PROTEIN DIN7-RELATED"/>
    <property type="match status" value="1"/>
</dbReference>
<keyword evidence="8" id="KW-0269">Exonuclease</keyword>
<keyword evidence="6" id="KW-0227">DNA damage</keyword>
<organism evidence="17 18">
    <name type="scientific">Coemansia interrupta</name>
    <dbReference type="NCBI Taxonomy" id="1126814"/>
    <lineage>
        <taxon>Eukaryota</taxon>
        <taxon>Fungi</taxon>
        <taxon>Fungi incertae sedis</taxon>
        <taxon>Zoopagomycota</taxon>
        <taxon>Kickxellomycotina</taxon>
        <taxon>Kickxellomycetes</taxon>
        <taxon>Kickxellales</taxon>
        <taxon>Kickxellaceae</taxon>
        <taxon>Coemansia</taxon>
    </lineage>
</organism>
<evidence type="ECO:0000313" key="18">
    <source>
        <dbReference type="Proteomes" id="UP001140172"/>
    </source>
</evidence>
<feature type="region of interest" description="Disordered" evidence="14">
    <location>
        <begin position="371"/>
        <end position="404"/>
    </location>
</feature>
<dbReference type="Gene3D" id="3.40.50.1010">
    <property type="entry name" value="5'-nuclease"/>
    <property type="match status" value="1"/>
</dbReference>
<keyword evidence="10" id="KW-0267">Excision nuclease</keyword>
<evidence type="ECO:0000256" key="14">
    <source>
        <dbReference type="SAM" id="MobiDB-lite"/>
    </source>
</evidence>
<dbReference type="GO" id="GO:0017108">
    <property type="term" value="F:5'-flap endonuclease activity"/>
    <property type="evidence" value="ECO:0007669"/>
    <property type="project" value="TreeGrafter"/>
</dbReference>
<dbReference type="GO" id="GO:0006281">
    <property type="term" value="P:DNA repair"/>
    <property type="evidence" value="ECO:0007669"/>
    <property type="project" value="UniProtKB-KW"/>
</dbReference>
<dbReference type="InterPro" id="IPR036279">
    <property type="entry name" value="5-3_exonuclease_C_sf"/>
</dbReference>
<dbReference type="GO" id="GO:0046872">
    <property type="term" value="F:metal ion binding"/>
    <property type="evidence" value="ECO:0007669"/>
    <property type="project" value="UniProtKB-KW"/>
</dbReference>
<sequence length="581" mass="63639">MGISGLIPLLSQAQTNGHIKQFSGQTVGIDSYIWLYKGAFGCAADLALAQPTTKFITFFMTRARMLRHYGVEPLFVFDGGMLPSKRHTEMERQQRRQEKRQLGIKLWNKGSKKQAFEQFTRSLEVTPEMAKEAIKALEEEGFKYIVAPFEADAQLAYLERTGVITAAISEDSDLIVFGCRKIIFKLDQYGSGRVFDRSRLAKVTEVDISDWTDAQIRHMCIISGCDYVASIPGIGLKKAYRYVARSSSLAMAVELMRADGLAVPDNYEAEVTRADLTFMYQRVYSPSEKCLDFVGGPPAKDAPGLEDMPFLGDMLEAHVAEAIATAKIDPTTKMPYIGLVESTLQKMGPSSAHVVPAESAGAVVGPTTASTNTIERRVSSPISTPVTRRASTSRQNSASESRTKNLMSFWAKPKPKASSITSATPDNGVSAIAVQALEVGNEVSIMSDQNDTDDEVQVKFRLRDANTSGIVVTSNQSRFFSSSAKASQSNGPPDLSVDPDELPNTQTQVETTSDSHNGEGISHRLLANSTLVDLSQVSQAETVTASDAEIKGAYYLFDQFLNVKRAVPKWAVYPRYVHAKD</sequence>
<keyword evidence="7" id="KW-0378">Hydrolase</keyword>
<comment type="subcellular location">
    <subcellularLocation>
        <location evidence="2">Nucleus</location>
    </subcellularLocation>
</comment>
<evidence type="ECO:0000259" key="15">
    <source>
        <dbReference type="SMART" id="SM00484"/>
    </source>
</evidence>
<keyword evidence="5" id="KW-0479">Metal-binding</keyword>
<dbReference type="CDD" id="cd09857">
    <property type="entry name" value="PIN_EXO1"/>
    <property type="match status" value="1"/>
</dbReference>
<dbReference type="OrthoDB" id="26491at2759"/>
<evidence type="ECO:0000259" key="16">
    <source>
        <dbReference type="SMART" id="SM00485"/>
    </source>
</evidence>
<dbReference type="InterPro" id="IPR037315">
    <property type="entry name" value="EXO1_H3TH"/>
</dbReference>
<dbReference type="SMART" id="SM00279">
    <property type="entry name" value="HhH2"/>
    <property type="match status" value="1"/>
</dbReference>
<evidence type="ECO:0000256" key="13">
    <source>
        <dbReference type="ARBA" id="ARBA00023242"/>
    </source>
</evidence>
<feature type="compositionally biased region" description="Polar residues" evidence="14">
    <location>
        <begin position="380"/>
        <end position="404"/>
    </location>
</feature>
<dbReference type="EMBL" id="JANBUM010000301">
    <property type="protein sequence ID" value="KAJ2779389.1"/>
    <property type="molecule type" value="Genomic_DNA"/>
</dbReference>
<comment type="cofactor">
    <cofactor evidence="1">
        <name>Mg(2+)</name>
        <dbReference type="ChEBI" id="CHEBI:18420"/>
    </cofactor>
</comment>
<comment type="similarity">
    <text evidence="3">Belongs to the XPG/RAD2 endonuclease family. EXO1 subfamily.</text>
</comment>
<dbReference type="Gene3D" id="1.10.150.20">
    <property type="entry name" value="5' to 3' exonuclease, C-terminal subdomain"/>
    <property type="match status" value="1"/>
</dbReference>
<dbReference type="InterPro" id="IPR029060">
    <property type="entry name" value="PIN-like_dom_sf"/>
</dbReference>
<comment type="caution">
    <text evidence="17">The sequence shown here is derived from an EMBL/GenBank/DDBJ whole genome shotgun (WGS) entry which is preliminary data.</text>
</comment>
<evidence type="ECO:0000256" key="4">
    <source>
        <dbReference type="ARBA" id="ARBA00022722"/>
    </source>
</evidence>
<feature type="region of interest" description="Disordered" evidence="14">
    <location>
        <begin position="481"/>
        <end position="519"/>
    </location>
</feature>
<dbReference type="InterPro" id="IPR019974">
    <property type="entry name" value="XPG_CS"/>
</dbReference>
<dbReference type="FunFam" id="1.10.150.20:FF:000011">
    <property type="entry name" value="exonuclease 1"/>
    <property type="match status" value="1"/>
</dbReference>
<evidence type="ECO:0000256" key="9">
    <source>
        <dbReference type="ARBA" id="ARBA00022842"/>
    </source>
</evidence>
<keyword evidence="18" id="KW-1185">Reference proteome</keyword>
<dbReference type="InterPro" id="IPR008918">
    <property type="entry name" value="HhH2"/>
</dbReference>
<dbReference type="Proteomes" id="UP001140172">
    <property type="component" value="Unassembled WGS sequence"/>
</dbReference>
<dbReference type="GO" id="GO:0005634">
    <property type="term" value="C:nucleus"/>
    <property type="evidence" value="ECO:0007669"/>
    <property type="project" value="UniProtKB-SubCell"/>
</dbReference>
<evidence type="ECO:0000256" key="12">
    <source>
        <dbReference type="ARBA" id="ARBA00023204"/>
    </source>
</evidence>
<dbReference type="Pfam" id="PF00867">
    <property type="entry name" value="XPG_I"/>
    <property type="match status" value="1"/>
</dbReference>
<dbReference type="InterPro" id="IPR006086">
    <property type="entry name" value="XPG-I_dom"/>
</dbReference>
<dbReference type="Pfam" id="PF00752">
    <property type="entry name" value="XPG_N"/>
    <property type="match status" value="1"/>
</dbReference>
<dbReference type="InterPro" id="IPR044752">
    <property type="entry name" value="PIN-like_EXO1"/>
</dbReference>
<dbReference type="SUPFAM" id="SSF47807">
    <property type="entry name" value="5' to 3' exonuclease, C-terminal subdomain"/>
    <property type="match status" value="1"/>
</dbReference>
<reference evidence="17" key="1">
    <citation type="submission" date="2022-07" db="EMBL/GenBank/DDBJ databases">
        <title>Phylogenomic reconstructions and comparative analyses of Kickxellomycotina fungi.</title>
        <authorList>
            <person name="Reynolds N.K."/>
            <person name="Stajich J.E."/>
            <person name="Barry K."/>
            <person name="Grigoriev I.V."/>
            <person name="Crous P."/>
            <person name="Smith M.E."/>
        </authorList>
    </citation>
    <scope>NUCLEOTIDE SEQUENCE</scope>
    <source>
        <strain evidence="17">BCRC 34489</strain>
    </source>
</reference>
<evidence type="ECO:0000256" key="3">
    <source>
        <dbReference type="ARBA" id="ARBA00010563"/>
    </source>
</evidence>
<dbReference type="PRINTS" id="PR00853">
    <property type="entry name" value="XPGRADSUPER"/>
</dbReference>
<accession>A0A9W8LGT2</accession>
<keyword evidence="4" id="KW-0540">Nuclease</keyword>
<evidence type="ECO:0000256" key="7">
    <source>
        <dbReference type="ARBA" id="ARBA00022801"/>
    </source>
</evidence>
<dbReference type="PROSITE" id="PS00841">
    <property type="entry name" value="XPG_1"/>
    <property type="match status" value="1"/>
</dbReference>
<evidence type="ECO:0000256" key="8">
    <source>
        <dbReference type="ARBA" id="ARBA00022839"/>
    </source>
</evidence>
<proteinExistence type="inferred from homology"/>
<feature type="compositionally biased region" description="Polar residues" evidence="14">
    <location>
        <begin position="481"/>
        <end position="491"/>
    </location>
</feature>
<dbReference type="PANTHER" id="PTHR11081">
    <property type="entry name" value="FLAP ENDONUCLEASE FAMILY MEMBER"/>
    <property type="match status" value="1"/>
</dbReference>
<name>A0A9W8LGT2_9FUNG</name>
<keyword evidence="12" id="KW-0234">DNA repair</keyword>
<dbReference type="GO" id="GO:0035312">
    <property type="term" value="F:5'-3' DNA exonuclease activity"/>
    <property type="evidence" value="ECO:0007669"/>
    <property type="project" value="InterPro"/>
</dbReference>
<feature type="domain" description="XPG-I" evidence="15">
    <location>
        <begin position="138"/>
        <end position="208"/>
    </location>
</feature>
<protein>
    <submittedName>
        <fullName evidence="17">Rad2 nuclease</fullName>
    </submittedName>
</protein>
<dbReference type="CDD" id="cd09908">
    <property type="entry name" value="H3TH_EXO1"/>
    <property type="match status" value="1"/>
</dbReference>
<dbReference type="GO" id="GO:0003677">
    <property type="term" value="F:DNA binding"/>
    <property type="evidence" value="ECO:0007669"/>
    <property type="project" value="UniProtKB-KW"/>
</dbReference>
<dbReference type="InterPro" id="IPR006085">
    <property type="entry name" value="XPG_DNA_repair_N"/>
</dbReference>
<feature type="compositionally biased region" description="Polar residues" evidence="14">
    <location>
        <begin position="503"/>
        <end position="515"/>
    </location>
</feature>
<evidence type="ECO:0000256" key="11">
    <source>
        <dbReference type="ARBA" id="ARBA00023125"/>
    </source>
</evidence>
<keyword evidence="13" id="KW-0539">Nucleus</keyword>
<dbReference type="InterPro" id="IPR006084">
    <property type="entry name" value="XPG/Rad2"/>
</dbReference>
<evidence type="ECO:0000313" key="17">
    <source>
        <dbReference type="EMBL" id="KAJ2779389.1"/>
    </source>
</evidence>
<dbReference type="FunFam" id="3.40.50.1010:FF:000002">
    <property type="entry name" value="Exonuclease 1, putative"/>
    <property type="match status" value="1"/>
</dbReference>
<keyword evidence="9" id="KW-0460">Magnesium</keyword>
<feature type="domain" description="XPG N-terminal" evidence="16">
    <location>
        <begin position="1"/>
        <end position="99"/>
    </location>
</feature>
<dbReference type="AlphaFoldDB" id="A0A9W8LGT2"/>
<gene>
    <name evidence="17" type="primary">EXO1</name>
    <name evidence="17" type="ORF">GGI15_003894</name>
</gene>
<evidence type="ECO:0000256" key="10">
    <source>
        <dbReference type="ARBA" id="ARBA00022881"/>
    </source>
</evidence>